<name>A0AAV9WGB1_9PEZI</name>
<comment type="caution">
    <text evidence="1">The sequence shown here is derived from an EMBL/GenBank/DDBJ whole genome shotgun (WGS) entry which is preliminary data.</text>
</comment>
<dbReference type="Proteomes" id="UP001370758">
    <property type="component" value="Unassembled WGS sequence"/>
</dbReference>
<evidence type="ECO:0000313" key="2">
    <source>
        <dbReference type="Proteomes" id="UP001370758"/>
    </source>
</evidence>
<keyword evidence="2" id="KW-1185">Reference proteome</keyword>
<evidence type="ECO:0008006" key="3">
    <source>
        <dbReference type="Google" id="ProtNLM"/>
    </source>
</evidence>
<proteinExistence type="predicted"/>
<reference evidence="1 2" key="1">
    <citation type="submission" date="2023-08" db="EMBL/GenBank/DDBJ databases">
        <authorList>
            <person name="Palmer J.M."/>
        </authorList>
    </citation>
    <scope>NUCLEOTIDE SEQUENCE [LARGE SCALE GENOMIC DNA]</scope>
    <source>
        <strain evidence="1 2">TWF481</strain>
    </source>
</reference>
<dbReference type="EMBL" id="JAVHJL010000003">
    <property type="protein sequence ID" value="KAK6507900.1"/>
    <property type="molecule type" value="Genomic_DNA"/>
</dbReference>
<evidence type="ECO:0000313" key="1">
    <source>
        <dbReference type="EMBL" id="KAK6507900.1"/>
    </source>
</evidence>
<accession>A0AAV9WGB1</accession>
<gene>
    <name evidence="1" type="ORF">TWF481_006321</name>
</gene>
<organism evidence="1 2">
    <name type="scientific">Arthrobotrys musiformis</name>
    <dbReference type="NCBI Taxonomy" id="47236"/>
    <lineage>
        <taxon>Eukaryota</taxon>
        <taxon>Fungi</taxon>
        <taxon>Dikarya</taxon>
        <taxon>Ascomycota</taxon>
        <taxon>Pezizomycotina</taxon>
        <taxon>Orbiliomycetes</taxon>
        <taxon>Orbiliales</taxon>
        <taxon>Orbiliaceae</taxon>
        <taxon>Arthrobotrys</taxon>
    </lineage>
</organism>
<protein>
    <recommendedName>
        <fullName evidence="3">AraC family transcriptional regulator</fullName>
    </recommendedName>
</protein>
<dbReference type="AlphaFoldDB" id="A0AAV9WGB1"/>
<sequence>MNRTRALLAEEARHRFIPLQILGTNGIPHATWADDTVLYYDVSPAPVCNYMEILVPRSQLQSAADCLIQALPIFTRTAFPSEPRETDQVFIFQYSDDCILLCSNRDTEVMPNYITLIPDDVFHFDVTDPRSTESISVFFYLPADSNKGRGPAFLPLINALLQCVDDLRPQKFSQRLSRQVIDALKENLANRLMELILYGRQETLGNFRQNGSCGATRLMPLCIRELLMPENVPVFDYLYPKYVQWSLSVSATLLTPPSTPLSIADEMQRLRI</sequence>